<proteinExistence type="predicted"/>
<sequence length="102" mass="11806">MRGRFAFSCAILSWIERKVCTALFARPPDGTIEEALSYFLQAEEACHFVWAENLAYIAKCYVIQRLKEPAMKYVEKIDSIEKKDDAILELLKEIKKDLAKCK</sequence>
<feature type="chain" id="PRO_5044840497" evidence="6">
    <location>
        <begin position="22"/>
        <end position="102"/>
    </location>
</feature>
<dbReference type="Proteomes" id="UP001608902">
    <property type="component" value="Unassembled WGS sequence"/>
</dbReference>
<evidence type="ECO:0000256" key="1">
    <source>
        <dbReference type="ARBA" id="ARBA00004245"/>
    </source>
</evidence>
<dbReference type="Pfam" id="PF21033">
    <property type="entry name" value="RMD1-3"/>
    <property type="match status" value="1"/>
</dbReference>
<gene>
    <name evidence="7" type="ORF">AB6A40_011601</name>
</gene>
<dbReference type="GO" id="GO:0005856">
    <property type="term" value="C:cytoskeleton"/>
    <property type="evidence" value="ECO:0007669"/>
    <property type="project" value="UniProtKB-SubCell"/>
</dbReference>
<keyword evidence="2" id="KW-0963">Cytoplasm</keyword>
<evidence type="ECO:0000313" key="7">
    <source>
        <dbReference type="EMBL" id="MFH4984892.1"/>
    </source>
</evidence>
<evidence type="ECO:0000256" key="3">
    <source>
        <dbReference type="ARBA" id="ARBA00022737"/>
    </source>
</evidence>
<evidence type="ECO:0000256" key="5">
    <source>
        <dbReference type="ARBA" id="ARBA00023212"/>
    </source>
</evidence>
<organism evidence="7 8">
    <name type="scientific">Gnathostoma spinigerum</name>
    <dbReference type="NCBI Taxonomy" id="75299"/>
    <lineage>
        <taxon>Eukaryota</taxon>
        <taxon>Metazoa</taxon>
        <taxon>Ecdysozoa</taxon>
        <taxon>Nematoda</taxon>
        <taxon>Chromadorea</taxon>
        <taxon>Rhabditida</taxon>
        <taxon>Spirurina</taxon>
        <taxon>Gnathostomatomorpha</taxon>
        <taxon>Gnathostomatoidea</taxon>
        <taxon>Gnathostomatidae</taxon>
        <taxon>Gnathostoma</taxon>
    </lineage>
</organism>
<comment type="caution">
    <text evidence="7">The sequence shown here is derived from an EMBL/GenBank/DDBJ whole genome shotgun (WGS) entry which is preliminary data.</text>
</comment>
<evidence type="ECO:0000313" key="8">
    <source>
        <dbReference type="Proteomes" id="UP001608902"/>
    </source>
</evidence>
<evidence type="ECO:0000256" key="6">
    <source>
        <dbReference type="SAM" id="SignalP"/>
    </source>
</evidence>
<dbReference type="InterPro" id="IPR049039">
    <property type="entry name" value="RMD1-3_a_helical_rpt"/>
</dbReference>
<dbReference type="PANTHER" id="PTHR16056">
    <property type="entry name" value="REGULATOR OF MICROTUBULE DYNAMICS PROTEIN"/>
    <property type="match status" value="1"/>
</dbReference>
<evidence type="ECO:0000256" key="4">
    <source>
        <dbReference type="ARBA" id="ARBA00022803"/>
    </source>
</evidence>
<accession>A0ABD6F4K8</accession>
<dbReference type="PANTHER" id="PTHR16056:SF16">
    <property type="entry name" value="REGULATOR OF MICROTUBULE DYNAMICS PROTEIN 1"/>
    <property type="match status" value="1"/>
</dbReference>
<keyword evidence="8" id="KW-1185">Reference proteome</keyword>
<name>A0ABD6F4K8_9BILA</name>
<dbReference type="EMBL" id="JBGFUD010022940">
    <property type="protein sequence ID" value="MFH4984892.1"/>
    <property type="molecule type" value="Genomic_DNA"/>
</dbReference>
<dbReference type="AlphaFoldDB" id="A0ABD6F4K8"/>
<keyword evidence="3" id="KW-0677">Repeat</keyword>
<keyword evidence="6" id="KW-0732">Signal</keyword>
<comment type="subcellular location">
    <subcellularLocation>
        <location evidence="1">Cytoplasm</location>
        <location evidence="1">Cytoskeleton</location>
    </subcellularLocation>
</comment>
<protein>
    <submittedName>
        <fullName evidence="7">Uncharacterized protein</fullName>
    </submittedName>
</protein>
<feature type="signal peptide" evidence="6">
    <location>
        <begin position="1"/>
        <end position="21"/>
    </location>
</feature>
<keyword evidence="5" id="KW-0206">Cytoskeleton</keyword>
<evidence type="ECO:0000256" key="2">
    <source>
        <dbReference type="ARBA" id="ARBA00022490"/>
    </source>
</evidence>
<reference evidence="7 8" key="1">
    <citation type="submission" date="2024-08" db="EMBL/GenBank/DDBJ databases">
        <title>Gnathostoma spinigerum genome.</title>
        <authorList>
            <person name="Gonzalez-Bertolin B."/>
            <person name="Monzon S."/>
            <person name="Zaballos A."/>
            <person name="Jimenez P."/>
            <person name="Dekumyoy P."/>
            <person name="Varona S."/>
            <person name="Cuesta I."/>
            <person name="Sumanam S."/>
            <person name="Adisakwattana P."/>
            <person name="Gasser R.B."/>
            <person name="Hernandez-Gonzalez A."/>
            <person name="Young N.D."/>
            <person name="Perteguer M.J."/>
        </authorList>
    </citation>
    <scope>NUCLEOTIDE SEQUENCE [LARGE SCALE GENOMIC DNA]</scope>
    <source>
        <strain evidence="7">AL3</strain>
        <tissue evidence="7">Liver</tissue>
    </source>
</reference>
<keyword evidence="4" id="KW-0802">TPR repeat</keyword>